<dbReference type="InterPro" id="IPR016187">
    <property type="entry name" value="CTDL_fold"/>
</dbReference>
<name>F6F1D8_SPHCR</name>
<accession>F6F1D8</accession>
<feature type="region of interest" description="Disordered" evidence="1">
    <location>
        <begin position="59"/>
        <end position="87"/>
    </location>
</feature>
<dbReference type="EMBL" id="CP002799">
    <property type="protein sequence ID" value="AEG51354.1"/>
    <property type="molecule type" value="Genomic_DNA"/>
</dbReference>
<dbReference type="InterPro" id="IPR005532">
    <property type="entry name" value="SUMF_dom"/>
</dbReference>
<evidence type="ECO:0000313" key="3">
    <source>
        <dbReference type="EMBL" id="AEG51354.1"/>
    </source>
</evidence>
<dbReference type="KEGG" id="sch:Sphch_3771"/>
<evidence type="ECO:0000259" key="2">
    <source>
        <dbReference type="Pfam" id="PF03781"/>
    </source>
</evidence>
<dbReference type="HOGENOM" id="CLU_1288201_0_0_5"/>
<dbReference type="PANTHER" id="PTHR23150">
    <property type="entry name" value="SULFATASE MODIFYING FACTOR 1, 2"/>
    <property type="match status" value="1"/>
</dbReference>
<dbReference type="Proteomes" id="UP000007150">
    <property type="component" value="Chromosome 2"/>
</dbReference>
<reference evidence="3 4" key="1">
    <citation type="submission" date="2011-05" db="EMBL/GenBank/DDBJ databases">
        <title>Complete sequence of chromosome 2 of Sphingobium chlorophenolicum L-1.</title>
        <authorList>
            <consortium name="US DOE Joint Genome Institute"/>
            <person name="Lucas S."/>
            <person name="Han J."/>
            <person name="Lapidus A."/>
            <person name="Cheng J.-F."/>
            <person name="Goodwin L."/>
            <person name="Pitluck S."/>
            <person name="Peters L."/>
            <person name="Daligault H."/>
            <person name="Han C."/>
            <person name="Tapia R."/>
            <person name="Land M."/>
            <person name="Hauser L."/>
            <person name="Kyrpides N."/>
            <person name="Ivanova N."/>
            <person name="Pagani I."/>
            <person name="Turner P."/>
            <person name="Copley S."/>
            <person name="Woyke T."/>
        </authorList>
    </citation>
    <scope>NUCLEOTIDE SEQUENCE [LARGE SCALE GENOMIC DNA]</scope>
    <source>
        <strain evidence="3 4">L-1</strain>
    </source>
</reference>
<dbReference type="GO" id="GO:0120147">
    <property type="term" value="F:formylglycine-generating oxidase activity"/>
    <property type="evidence" value="ECO:0007669"/>
    <property type="project" value="TreeGrafter"/>
</dbReference>
<feature type="domain" description="Sulfatase-modifying factor enzyme-like" evidence="2">
    <location>
        <begin position="9"/>
        <end position="50"/>
    </location>
</feature>
<keyword evidence="4" id="KW-1185">Reference proteome</keyword>
<evidence type="ECO:0000256" key="1">
    <source>
        <dbReference type="SAM" id="MobiDB-lite"/>
    </source>
</evidence>
<evidence type="ECO:0000313" key="4">
    <source>
        <dbReference type="Proteomes" id="UP000007150"/>
    </source>
</evidence>
<dbReference type="AlphaFoldDB" id="F6F1D8"/>
<gene>
    <name evidence="3" type="ORF">Sphch_3771</name>
</gene>
<dbReference type="InterPro" id="IPR051043">
    <property type="entry name" value="Sulfatase_Mod_Factor_Kinase"/>
</dbReference>
<dbReference type="STRING" id="690566.Sphch_3771"/>
<protein>
    <submittedName>
        <fullName evidence="3">Sulphatase-modifying factor protein</fullName>
    </submittedName>
</protein>
<sequence>MFPYSNLLEDGYERTSPVRTYAPNGYGLYDMIGNVWEWTTDWYAQRKIERKAKVSCCIPANPRGGTKRESLDPAKPPSADAKKSSQGWFPSLRSQLLPALPPRRPPSAGGGQFHQPYRFPLHHPRTRPLRQEYAMLNIPWDQPATMIDLDGKAPIIGTIRDCAQHFAIFKPHAKEQARVLLTQPVHREGRKTRTWVLEPWEIEKLVDRLKAEVH</sequence>
<proteinExistence type="predicted"/>
<dbReference type="Gene3D" id="3.90.1580.10">
    <property type="entry name" value="paralog of FGE (formylglycine-generating enzyme)"/>
    <property type="match status" value="1"/>
</dbReference>
<dbReference type="InterPro" id="IPR042095">
    <property type="entry name" value="SUMF_sf"/>
</dbReference>
<dbReference type="Pfam" id="PF03781">
    <property type="entry name" value="FGE-sulfatase"/>
    <property type="match status" value="1"/>
</dbReference>
<organism evidence="3 4">
    <name type="scientific">Sphingobium chlorophenolicum L-1</name>
    <dbReference type="NCBI Taxonomy" id="690566"/>
    <lineage>
        <taxon>Bacteria</taxon>
        <taxon>Pseudomonadati</taxon>
        <taxon>Pseudomonadota</taxon>
        <taxon>Alphaproteobacteria</taxon>
        <taxon>Sphingomonadales</taxon>
        <taxon>Sphingomonadaceae</taxon>
        <taxon>Sphingobium</taxon>
    </lineage>
</organism>
<dbReference type="SUPFAM" id="SSF56436">
    <property type="entry name" value="C-type lectin-like"/>
    <property type="match status" value="1"/>
</dbReference>
<dbReference type="PANTHER" id="PTHR23150:SF19">
    <property type="entry name" value="FORMYLGLYCINE-GENERATING ENZYME"/>
    <property type="match status" value="1"/>
</dbReference>